<dbReference type="Proteomes" id="UP000005801">
    <property type="component" value="Unassembled WGS sequence"/>
</dbReference>
<accession>A6GAT3</accession>
<dbReference type="RefSeq" id="WP_006973825.1">
    <property type="nucleotide sequence ID" value="NZ_ABCS01000053.1"/>
</dbReference>
<name>A6GAT3_9BACT</name>
<keyword evidence="2" id="KW-1185">Reference proteome</keyword>
<dbReference type="EMBL" id="ABCS01000053">
    <property type="protein sequence ID" value="EDM77024.1"/>
    <property type="molecule type" value="Genomic_DNA"/>
</dbReference>
<dbReference type="SUPFAM" id="SSF52540">
    <property type="entry name" value="P-loop containing nucleoside triphosphate hydrolases"/>
    <property type="match status" value="1"/>
</dbReference>
<evidence type="ECO:0008006" key="3">
    <source>
        <dbReference type="Google" id="ProtNLM"/>
    </source>
</evidence>
<sequence>MADARTRRRGYEELGLFWNPFGTVEAERWSELIVPRLDLDAVATQLRTSRLAVVFRGHMGRGKSTHLRALHTRFPEAPFTYLGPEASPRTHVPAAPVCFLDEAQRLAPRLRRRLYRQVIRAGARRGPERSMGALALTSHEDLRPELEAAGYTVVESVIEGLSEANLRTIVDRRLRWAARPGASLETLRPSLADDPLLARMHARFGDDLRSIQGALYDHLETLRDREADREHDRKPGERVEAQV</sequence>
<dbReference type="AlphaFoldDB" id="A6GAT3"/>
<dbReference type="STRING" id="391625.PPSIR1_16025"/>
<evidence type="ECO:0000313" key="1">
    <source>
        <dbReference type="EMBL" id="EDM77024.1"/>
    </source>
</evidence>
<protein>
    <recommendedName>
        <fullName evidence="3">AAA+ ATPase domain-containing protein</fullName>
    </recommendedName>
</protein>
<comment type="caution">
    <text evidence="1">The sequence shown here is derived from an EMBL/GenBank/DDBJ whole genome shotgun (WGS) entry which is preliminary data.</text>
</comment>
<dbReference type="OrthoDB" id="261128at2"/>
<gene>
    <name evidence="1" type="ORF">PPSIR1_16025</name>
</gene>
<proteinExistence type="predicted"/>
<dbReference type="InterPro" id="IPR027417">
    <property type="entry name" value="P-loop_NTPase"/>
</dbReference>
<organism evidence="1 2">
    <name type="scientific">Plesiocystis pacifica SIR-1</name>
    <dbReference type="NCBI Taxonomy" id="391625"/>
    <lineage>
        <taxon>Bacteria</taxon>
        <taxon>Pseudomonadati</taxon>
        <taxon>Myxococcota</taxon>
        <taxon>Polyangia</taxon>
        <taxon>Nannocystales</taxon>
        <taxon>Nannocystaceae</taxon>
        <taxon>Plesiocystis</taxon>
    </lineage>
</organism>
<evidence type="ECO:0000313" key="2">
    <source>
        <dbReference type="Proteomes" id="UP000005801"/>
    </source>
</evidence>
<reference evidence="1 2" key="1">
    <citation type="submission" date="2007-06" db="EMBL/GenBank/DDBJ databases">
        <authorList>
            <person name="Shimkets L."/>
            <person name="Ferriera S."/>
            <person name="Johnson J."/>
            <person name="Kravitz S."/>
            <person name="Beeson K."/>
            <person name="Sutton G."/>
            <person name="Rogers Y.-H."/>
            <person name="Friedman R."/>
            <person name="Frazier M."/>
            <person name="Venter J.C."/>
        </authorList>
    </citation>
    <scope>NUCLEOTIDE SEQUENCE [LARGE SCALE GENOMIC DNA]</scope>
    <source>
        <strain evidence="1 2">SIR-1</strain>
    </source>
</reference>